<evidence type="ECO:0000313" key="2">
    <source>
        <dbReference type="EMBL" id="CAG8472812.1"/>
    </source>
</evidence>
<dbReference type="AlphaFoldDB" id="A0A9N8W6L6"/>
<dbReference type="Proteomes" id="UP000789405">
    <property type="component" value="Unassembled WGS sequence"/>
</dbReference>
<feature type="region of interest" description="Disordered" evidence="1">
    <location>
        <begin position="1"/>
        <end position="40"/>
    </location>
</feature>
<gene>
    <name evidence="2" type="ORF">DERYTH_LOCUS1542</name>
</gene>
<protein>
    <submittedName>
        <fullName evidence="2">23387_t:CDS:1</fullName>
    </submittedName>
</protein>
<sequence length="89" mass="10525">MDLDDTQKTAPEEVHTSVDEVRKAEEKAREERLKEEKKIKQHAHEEAKIVKEAIKDSLEKRDQMKICLISKNSIFLNCKFELKLKLKFD</sequence>
<accession>A0A9N8W6L6</accession>
<reference evidence="2" key="1">
    <citation type="submission" date="2021-06" db="EMBL/GenBank/DDBJ databases">
        <authorList>
            <person name="Kallberg Y."/>
            <person name="Tangrot J."/>
            <person name="Rosling A."/>
        </authorList>
    </citation>
    <scope>NUCLEOTIDE SEQUENCE</scope>
    <source>
        <strain evidence="2">MA453B</strain>
    </source>
</reference>
<name>A0A9N8W6L6_9GLOM</name>
<organism evidence="2 3">
    <name type="scientific">Dentiscutata erythropus</name>
    <dbReference type="NCBI Taxonomy" id="1348616"/>
    <lineage>
        <taxon>Eukaryota</taxon>
        <taxon>Fungi</taxon>
        <taxon>Fungi incertae sedis</taxon>
        <taxon>Mucoromycota</taxon>
        <taxon>Glomeromycotina</taxon>
        <taxon>Glomeromycetes</taxon>
        <taxon>Diversisporales</taxon>
        <taxon>Gigasporaceae</taxon>
        <taxon>Dentiscutata</taxon>
    </lineage>
</organism>
<comment type="caution">
    <text evidence="2">The sequence shown here is derived from an EMBL/GenBank/DDBJ whole genome shotgun (WGS) entry which is preliminary data.</text>
</comment>
<evidence type="ECO:0000313" key="3">
    <source>
        <dbReference type="Proteomes" id="UP000789405"/>
    </source>
</evidence>
<keyword evidence="3" id="KW-1185">Reference proteome</keyword>
<dbReference type="EMBL" id="CAJVPY010000436">
    <property type="protein sequence ID" value="CAG8472812.1"/>
    <property type="molecule type" value="Genomic_DNA"/>
</dbReference>
<proteinExistence type="predicted"/>
<evidence type="ECO:0000256" key="1">
    <source>
        <dbReference type="SAM" id="MobiDB-lite"/>
    </source>
</evidence>